<keyword evidence="5" id="KW-0378">Hydrolase</keyword>
<dbReference type="InterPro" id="IPR001940">
    <property type="entry name" value="Peptidase_S1C"/>
</dbReference>
<gene>
    <name evidence="9" type="ORF">UFOPK3268_00701</name>
    <name evidence="10" type="ORF">UFOPK3752_00998</name>
    <name evidence="11" type="ORF">UFOPK4150_01064</name>
</gene>
<evidence type="ECO:0000256" key="1">
    <source>
        <dbReference type="ARBA" id="ARBA00004141"/>
    </source>
</evidence>
<protein>
    <submittedName>
        <fullName evidence="11">Unannotated protein</fullName>
    </submittedName>
</protein>
<dbReference type="EMBL" id="CAFBPU010000019">
    <property type="protein sequence ID" value="CAB5031867.1"/>
    <property type="molecule type" value="Genomic_DNA"/>
</dbReference>
<organism evidence="11">
    <name type="scientific">freshwater metagenome</name>
    <dbReference type="NCBI Taxonomy" id="449393"/>
    <lineage>
        <taxon>unclassified sequences</taxon>
        <taxon>metagenomes</taxon>
        <taxon>ecological metagenomes</taxon>
    </lineage>
</organism>
<dbReference type="PANTHER" id="PTHR43343">
    <property type="entry name" value="PEPTIDASE S12"/>
    <property type="match status" value="1"/>
</dbReference>
<dbReference type="NCBIfam" id="NF033740">
    <property type="entry name" value="MarP_fam_protase"/>
    <property type="match status" value="1"/>
</dbReference>
<comment type="similarity">
    <text evidence="2">Belongs to the peptidase S1C family.</text>
</comment>
<dbReference type="GO" id="GO:0016020">
    <property type="term" value="C:membrane"/>
    <property type="evidence" value="ECO:0007669"/>
    <property type="project" value="UniProtKB-SubCell"/>
</dbReference>
<dbReference type="Pfam" id="PF02674">
    <property type="entry name" value="Colicin_V"/>
    <property type="match status" value="1"/>
</dbReference>
<dbReference type="AlphaFoldDB" id="A0A6J7RSU2"/>
<evidence type="ECO:0000313" key="11">
    <source>
        <dbReference type="EMBL" id="CAB5031867.1"/>
    </source>
</evidence>
<dbReference type="Gene3D" id="2.40.10.10">
    <property type="entry name" value="Trypsin-like serine proteases"/>
    <property type="match status" value="2"/>
</dbReference>
<evidence type="ECO:0000313" key="9">
    <source>
        <dbReference type="EMBL" id="CAB4849012.1"/>
    </source>
</evidence>
<dbReference type="Pfam" id="PF13365">
    <property type="entry name" value="Trypsin_2"/>
    <property type="match status" value="1"/>
</dbReference>
<dbReference type="InterPro" id="IPR047680">
    <property type="entry name" value="MarP-like"/>
</dbReference>
<evidence type="ECO:0000313" key="10">
    <source>
        <dbReference type="EMBL" id="CAB4939942.1"/>
    </source>
</evidence>
<evidence type="ECO:0000256" key="6">
    <source>
        <dbReference type="ARBA" id="ARBA00022989"/>
    </source>
</evidence>
<dbReference type="SUPFAM" id="SSF50494">
    <property type="entry name" value="Trypsin-like serine proteases"/>
    <property type="match status" value="1"/>
</dbReference>
<dbReference type="EMBL" id="CAFBIZ010000071">
    <property type="protein sequence ID" value="CAB4849012.1"/>
    <property type="molecule type" value="Genomic_DNA"/>
</dbReference>
<evidence type="ECO:0000256" key="5">
    <source>
        <dbReference type="ARBA" id="ARBA00022801"/>
    </source>
</evidence>
<feature type="transmembrane region" description="Helical" evidence="8">
    <location>
        <begin position="103"/>
        <end position="127"/>
    </location>
</feature>
<evidence type="ECO:0000256" key="3">
    <source>
        <dbReference type="ARBA" id="ARBA00022670"/>
    </source>
</evidence>
<dbReference type="GO" id="GO:0004252">
    <property type="term" value="F:serine-type endopeptidase activity"/>
    <property type="evidence" value="ECO:0007669"/>
    <property type="project" value="InterPro"/>
</dbReference>
<dbReference type="InterPro" id="IPR051201">
    <property type="entry name" value="Chloro_Bact_Ser_Proteases"/>
</dbReference>
<keyword evidence="7 8" id="KW-0472">Membrane</keyword>
<name>A0A6J7RSU2_9ZZZZ</name>
<proteinExistence type="inferred from homology"/>
<dbReference type="PRINTS" id="PR00834">
    <property type="entry name" value="PROTEASES2C"/>
</dbReference>
<dbReference type="EMBL" id="CAFBND010000031">
    <property type="protein sequence ID" value="CAB4939942.1"/>
    <property type="molecule type" value="Genomic_DNA"/>
</dbReference>
<evidence type="ECO:0000256" key="7">
    <source>
        <dbReference type="ARBA" id="ARBA00023136"/>
    </source>
</evidence>
<dbReference type="GO" id="GO:0006508">
    <property type="term" value="P:proteolysis"/>
    <property type="evidence" value="ECO:0007669"/>
    <property type="project" value="UniProtKB-KW"/>
</dbReference>
<dbReference type="InterPro" id="IPR009003">
    <property type="entry name" value="Peptidase_S1_PA"/>
</dbReference>
<reference evidence="11" key="1">
    <citation type="submission" date="2020-05" db="EMBL/GenBank/DDBJ databases">
        <authorList>
            <person name="Chiriac C."/>
            <person name="Salcher M."/>
            <person name="Ghai R."/>
            <person name="Kavagutti S V."/>
        </authorList>
    </citation>
    <scope>NUCLEOTIDE SEQUENCE</scope>
</reference>
<dbReference type="InterPro" id="IPR003825">
    <property type="entry name" value="Colicin-V_CvpA"/>
</dbReference>
<dbReference type="PANTHER" id="PTHR43343:SF3">
    <property type="entry name" value="PROTEASE DO-LIKE 8, CHLOROPLASTIC"/>
    <property type="match status" value="1"/>
</dbReference>
<keyword evidence="6 8" id="KW-1133">Transmembrane helix</keyword>
<comment type="subcellular location">
    <subcellularLocation>
        <location evidence="1">Membrane</location>
        <topology evidence="1">Multi-pass membrane protein</topology>
    </subcellularLocation>
</comment>
<evidence type="ECO:0000256" key="4">
    <source>
        <dbReference type="ARBA" id="ARBA00022692"/>
    </source>
</evidence>
<evidence type="ECO:0000256" key="2">
    <source>
        <dbReference type="ARBA" id="ARBA00010541"/>
    </source>
</evidence>
<evidence type="ECO:0000256" key="8">
    <source>
        <dbReference type="SAM" id="Phobius"/>
    </source>
</evidence>
<dbReference type="GO" id="GO:0009403">
    <property type="term" value="P:toxin biosynthetic process"/>
    <property type="evidence" value="ECO:0007669"/>
    <property type="project" value="InterPro"/>
</dbReference>
<keyword evidence="3" id="KW-0645">Protease</keyword>
<feature type="transmembrane region" description="Helical" evidence="8">
    <location>
        <begin position="28"/>
        <end position="49"/>
    </location>
</feature>
<dbReference type="InterPro" id="IPR043504">
    <property type="entry name" value="Peptidase_S1_PA_chymotrypsin"/>
</dbReference>
<sequence>MNFLDIVVVLIAAGAALSGWKRGLVGGVLSFAGFLAGAIIGAVVAPHFIGGLTGFVAFLAGIGIVIIAAGAGNLVAGLLGSWIRRQVSWRPVRVVDSVGGALFSVLTVALVAWVLASAAAVAPLGALSSQVRGSAVLGEIDRLLPETTRDWVSGLRSALDSTGLPQAFSGFTLDPVIPIAEPDPALLKDPAVRKAWGSLVKVEGVATACSTRVDGSGFVFAKDHVMTNAHVVAGIDNPDVLVRGTGKRWPARVVYIDPRLDVAVLYVPGLNAPVLTFAGAAKAGASAVVAGFPGGGTLTATSARIRGTISARGSDIYGRGTVIRQVYSVRGTIRPGNSGGPLLAPDGRVDGVVFATSIDDPETGYALTAASITVAARAGARSSVAVATGSCSTR</sequence>
<accession>A0A6J7RSU2</accession>
<feature type="transmembrane region" description="Helical" evidence="8">
    <location>
        <begin position="56"/>
        <end position="83"/>
    </location>
</feature>
<keyword evidence="4 8" id="KW-0812">Transmembrane</keyword>